<evidence type="ECO:0000313" key="3">
    <source>
        <dbReference type="EMBL" id="KAI0295891.1"/>
    </source>
</evidence>
<sequence length="173" mass="19531">MGTASLPTPPPLSNLATSKDTAAARDWLKRFRGCLIPRAAVNIAFSRSSGPGGQNVNKVNTKATIRCALDSIWIPIWARDGLEESPYFVKSTRSILLTSTLHRSQAQNVDDCLWKLHTLICSAASRPFQTEPSKEQRERVRGLERMANTERRLQKDKRSQTKQLRAKTRLDWD</sequence>
<dbReference type="SUPFAM" id="SSF110916">
    <property type="entry name" value="Peptidyl-tRNA hydrolase domain-like"/>
    <property type="match status" value="1"/>
</dbReference>
<dbReference type="InterPro" id="IPR052104">
    <property type="entry name" value="Mito_Release_Factor_mL62"/>
</dbReference>
<dbReference type="Gene3D" id="3.30.160.20">
    <property type="match status" value="1"/>
</dbReference>
<dbReference type="InterPro" id="IPR000352">
    <property type="entry name" value="Pep_chain_release_fac_I"/>
</dbReference>
<feature type="region of interest" description="Disordered" evidence="1">
    <location>
        <begin position="149"/>
        <end position="173"/>
    </location>
</feature>
<comment type="caution">
    <text evidence="3">The sequence shown here is derived from an EMBL/GenBank/DDBJ whole genome shotgun (WGS) entry which is preliminary data.</text>
</comment>
<keyword evidence="4" id="KW-1185">Reference proteome</keyword>
<dbReference type="Proteomes" id="UP001203297">
    <property type="component" value="Unassembled WGS sequence"/>
</dbReference>
<dbReference type="EMBL" id="WTXG01000053">
    <property type="protein sequence ID" value="KAI0295891.1"/>
    <property type="molecule type" value="Genomic_DNA"/>
</dbReference>
<dbReference type="PANTHER" id="PTHR11075">
    <property type="entry name" value="PEPTIDE CHAIN RELEASE FACTOR"/>
    <property type="match status" value="1"/>
</dbReference>
<accession>A0AAD4QIK4</accession>
<feature type="compositionally biased region" description="Basic and acidic residues" evidence="1">
    <location>
        <begin position="149"/>
        <end position="159"/>
    </location>
</feature>
<dbReference type="Pfam" id="PF00472">
    <property type="entry name" value="RF-1"/>
    <property type="match status" value="1"/>
</dbReference>
<dbReference type="GO" id="GO:0004045">
    <property type="term" value="F:peptidyl-tRNA hydrolase activity"/>
    <property type="evidence" value="ECO:0007669"/>
    <property type="project" value="TreeGrafter"/>
</dbReference>
<evidence type="ECO:0000256" key="1">
    <source>
        <dbReference type="SAM" id="MobiDB-lite"/>
    </source>
</evidence>
<dbReference type="GO" id="GO:0016150">
    <property type="term" value="F:translation release factor activity, codon nonspecific"/>
    <property type="evidence" value="ECO:0007669"/>
    <property type="project" value="TreeGrafter"/>
</dbReference>
<reference evidence="3" key="1">
    <citation type="journal article" date="2022" name="New Phytol.">
        <title>Evolutionary transition to the ectomycorrhizal habit in the genomes of a hyperdiverse lineage of mushroom-forming fungi.</title>
        <authorList>
            <person name="Looney B."/>
            <person name="Miyauchi S."/>
            <person name="Morin E."/>
            <person name="Drula E."/>
            <person name="Courty P.E."/>
            <person name="Kohler A."/>
            <person name="Kuo A."/>
            <person name="LaButti K."/>
            <person name="Pangilinan J."/>
            <person name="Lipzen A."/>
            <person name="Riley R."/>
            <person name="Andreopoulos W."/>
            <person name="He G."/>
            <person name="Johnson J."/>
            <person name="Nolan M."/>
            <person name="Tritt A."/>
            <person name="Barry K.W."/>
            <person name="Grigoriev I.V."/>
            <person name="Nagy L.G."/>
            <person name="Hibbett D."/>
            <person name="Henrissat B."/>
            <person name="Matheny P.B."/>
            <person name="Labbe J."/>
            <person name="Martin F.M."/>
        </authorList>
    </citation>
    <scope>NUCLEOTIDE SEQUENCE</scope>
    <source>
        <strain evidence="3">BPL690</strain>
    </source>
</reference>
<dbReference type="PANTHER" id="PTHR11075:SF54">
    <property type="entry name" value="LARGE RIBOSOMAL SUBUNIT PROTEIN ML62"/>
    <property type="match status" value="1"/>
</dbReference>
<name>A0AAD4QIK4_9AGAM</name>
<gene>
    <name evidence="3" type="ORF">B0F90DRAFT_1637160</name>
</gene>
<dbReference type="GO" id="GO:0070126">
    <property type="term" value="P:mitochondrial translational termination"/>
    <property type="evidence" value="ECO:0007669"/>
    <property type="project" value="TreeGrafter"/>
</dbReference>
<organism evidence="3 4">
    <name type="scientific">Multifurca ochricompacta</name>
    <dbReference type="NCBI Taxonomy" id="376703"/>
    <lineage>
        <taxon>Eukaryota</taxon>
        <taxon>Fungi</taxon>
        <taxon>Dikarya</taxon>
        <taxon>Basidiomycota</taxon>
        <taxon>Agaricomycotina</taxon>
        <taxon>Agaricomycetes</taxon>
        <taxon>Russulales</taxon>
        <taxon>Russulaceae</taxon>
        <taxon>Multifurca</taxon>
    </lineage>
</organism>
<dbReference type="AlphaFoldDB" id="A0AAD4QIK4"/>
<evidence type="ECO:0000313" key="4">
    <source>
        <dbReference type="Proteomes" id="UP001203297"/>
    </source>
</evidence>
<evidence type="ECO:0000259" key="2">
    <source>
        <dbReference type="Pfam" id="PF00472"/>
    </source>
</evidence>
<dbReference type="GO" id="GO:0005762">
    <property type="term" value="C:mitochondrial large ribosomal subunit"/>
    <property type="evidence" value="ECO:0007669"/>
    <property type="project" value="TreeGrafter"/>
</dbReference>
<protein>
    <recommendedName>
        <fullName evidence="2">Prokaryotic-type class I peptide chain release factors domain-containing protein</fullName>
    </recommendedName>
</protein>
<proteinExistence type="predicted"/>
<feature type="domain" description="Prokaryotic-type class I peptide chain release factors" evidence="2">
    <location>
        <begin position="36"/>
        <end position="165"/>
    </location>
</feature>